<reference evidence="4" key="1">
    <citation type="submission" date="2022-11" db="EMBL/GenBank/DDBJ databases">
        <title>Chromosomal genome sequence assembly and mating type (MAT) locus characterization of the leprose asexual lichenized fungus Lepraria neglecta (Nyl.) Erichsen.</title>
        <authorList>
            <person name="Allen J.L."/>
            <person name="Pfeffer B."/>
        </authorList>
    </citation>
    <scope>NUCLEOTIDE SEQUENCE</scope>
    <source>
        <strain evidence="4">Allen 5258</strain>
    </source>
</reference>
<proteinExistence type="predicted"/>
<dbReference type="PROSITE" id="PS50297">
    <property type="entry name" value="ANK_REP_REGION"/>
    <property type="match status" value="1"/>
</dbReference>
<dbReference type="PANTHER" id="PTHR24189:SF72">
    <property type="entry name" value="ANKYRIN REPEAT-CONTAINING DOMAIN-CONTAINING PROTEIN"/>
    <property type="match status" value="1"/>
</dbReference>
<feature type="repeat" description="ANK" evidence="3">
    <location>
        <begin position="89"/>
        <end position="121"/>
    </location>
</feature>
<dbReference type="Gene3D" id="1.25.40.20">
    <property type="entry name" value="Ankyrin repeat-containing domain"/>
    <property type="match status" value="1"/>
</dbReference>
<protein>
    <recommendedName>
        <fullName evidence="6">Ankyrin</fullName>
    </recommendedName>
</protein>
<evidence type="ECO:0000313" key="5">
    <source>
        <dbReference type="Proteomes" id="UP001276659"/>
    </source>
</evidence>
<comment type="caution">
    <text evidence="4">The sequence shown here is derived from an EMBL/GenBank/DDBJ whole genome shotgun (WGS) entry which is preliminary data.</text>
</comment>
<dbReference type="Proteomes" id="UP001276659">
    <property type="component" value="Unassembled WGS sequence"/>
</dbReference>
<evidence type="ECO:0000256" key="3">
    <source>
        <dbReference type="PROSITE-ProRule" id="PRU00023"/>
    </source>
</evidence>
<keyword evidence="5" id="KW-1185">Reference proteome</keyword>
<keyword evidence="1" id="KW-0677">Repeat</keyword>
<evidence type="ECO:0000313" key="4">
    <source>
        <dbReference type="EMBL" id="KAK3172647.1"/>
    </source>
</evidence>
<dbReference type="SMART" id="SM00248">
    <property type="entry name" value="ANK"/>
    <property type="match status" value="4"/>
</dbReference>
<gene>
    <name evidence="4" type="ORF">OEA41_005971</name>
</gene>
<feature type="repeat" description="ANK" evidence="3">
    <location>
        <begin position="164"/>
        <end position="196"/>
    </location>
</feature>
<organism evidence="4 5">
    <name type="scientific">Lepraria neglecta</name>
    <dbReference type="NCBI Taxonomy" id="209136"/>
    <lineage>
        <taxon>Eukaryota</taxon>
        <taxon>Fungi</taxon>
        <taxon>Dikarya</taxon>
        <taxon>Ascomycota</taxon>
        <taxon>Pezizomycotina</taxon>
        <taxon>Lecanoromycetes</taxon>
        <taxon>OSLEUM clade</taxon>
        <taxon>Lecanoromycetidae</taxon>
        <taxon>Lecanorales</taxon>
        <taxon>Lecanorineae</taxon>
        <taxon>Stereocaulaceae</taxon>
        <taxon>Lepraria</taxon>
    </lineage>
</organism>
<name>A0AAE0DJT6_9LECA</name>
<dbReference type="SUPFAM" id="SSF48403">
    <property type="entry name" value="Ankyrin repeat"/>
    <property type="match status" value="1"/>
</dbReference>
<dbReference type="PROSITE" id="PS50088">
    <property type="entry name" value="ANK_REPEAT"/>
    <property type="match status" value="2"/>
</dbReference>
<evidence type="ECO:0000256" key="1">
    <source>
        <dbReference type="ARBA" id="ARBA00022737"/>
    </source>
</evidence>
<dbReference type="InterPro" id="IPR050745">
    <property type="entry name" value="Multifunctional_regulatory"/>
</dbReference>
<evidence type="ECO:0000256" key="2">
    <source>
        <dbReference type="ARBA" id="ARBA00023043"/>
    </source>
</evidence>
<dbReference type="AlphaFoldDB" id="A0AAE0DJT6"/>
<dbReference type="Pfam" id="PF12796">
    <property type="entry name" value="Ank_2"/>
    <property type="match status" value="1"/>
</dbReference>
<evidence type="ECO:0008006" key="6">
    <source>
        <dbReference type="Google" id="ProtNLM"/>
    </source>
</evidence>
<dbReference type="Pfam" id="PF00023">
    <property type="entry name" value="Ank"/>
    <property type="match status" value="1"/>
</dbReference>
<accession>A0AAE0DJT6</accession>
<dbReference type="InterPro" id="IPR002110">
    <property type="entry name" value="Ankyrin_rpt"/>
</dbReference>
<sequence>MAAAVTSHRPSIVSYLLEQGALVSQYDIVLALADTDDAIAMFQTFLDHGWDINSKTGLGVTVLKHVIRDETLTRFFLTHGADPNFSTTPGSTILDVAAANSTPVIFDLLISHGAKLENSDALHSAAGELQKRPGRVEMMKHLLDIGMDINALWRREYPPGRRMGRGTPLHAAVSSQEKDRIVLLLERGADPQAKNTLGQTPMRYADAKGLGSSVDALREYENLSEDT</sequence>
<dbReference type="EMBL" id="JASNWA010000007">
    <property type="protein sequence ID" value="KAK3172647.1"/>
    <property type="molecule type" value="Genomic_DNA"/>
</dbReference>
<keyword evidence="2 3" id="KW-0040">ANK repeat</keyword>
<dbReference type="PANTHER" id="PTHR24189">
    <property type="entry name" value="MYOTROPHIN"/>
    <property type="match status" value="1"/>
</dbReference>
<dbReference type="InterPro" id="IPR036770">
    <property type="entry name" value="Ankyrin_rpt-contain_sf"/>
</dbReference>